<dbReference type="InterPro" id="IPR023779">
    <property type="entry name" value="Chromodomain_CS"/>
</dbReference>
<evidence type="ECO:0000256" key="9">
    <source>
        <dbReference type="ARBA" id="ARBA00022917"/>
    </source>
</evidence>
<evidence type="ECO:0000256" key="8">
    <source>
        <dbReference type="ARBA" id="ARBA00022840"/>
    </source>
</evidence>
<evidence type="ECO:0000256" key="7">
    <source>
        <dbReference type="ARBA" id="ARBA00022741"/>
    </source>
</evidence>
<evidence type="ECO:0000256" key="13">
    <source>
        <dbReference type="ARBA" id="ARBA00047552"/>
    </source>
</evidence>
<dbReference type="InterPro" id="IPR016197">
    <property type="entry name" value="Chromo-like_dom_sf"/>
</dbReference>
<dbReference type="SUPFAM" id="SSF47323">
    <property type="entry name" value="Anticodon-binding domain of a subclass of class I aminoacyl-tRNA synthetases"/>
    <property type="match status" value="1"/>
</dbReference>
<dbReference type="EC" id="2.1.1.296" evidence="3"/>
<feature type="domain" description="Chromo" evidence="17">
    <location>
        <begin position="177"/>
        <end position="239"/>
    </location>
</feature>
<keyword evidence="6" id="KW-0436">Ligase</keyword>
<dbReference type="Gene3D" id="2.40.50.40">
    <property type="match status" value="1"/>
</dbReference>
<feature type="binding site" evidence="15">
    <location>
        <position position="1608"/>
    </location>
    <ligand>
        <name>S-adenosyl-L-methionine</name>
        <dbReference type="ChEBI" id="CHEBI:59789"/>
    </ligand>
</feature>
<evidence type="ECO:0000256" key="14">
    <source>
        <dbReference type="ARBA" id="ARBA00049477"/>
    </source>
</evidence>
<keyword evidence="15" id="KW-0949">S-adenosyl-L-methionine</keyword>
<evidence type="ECO:0000259" key="17">
    <source>
        <dbReference type="PROSITE" id="PS50013"/>
    </source>
</evidence>
<accession>A0A0N4TNB6</accession>
<dbReference type="NCBIfam" id="TIGR00422">
    <property type="entry name" value="valS"/>
    <property type="match status" value="1"/>
</dbReference>
<evidence type="ECO:0000256" key="2">
    <source>
        <dbReference type="ARBA" id="ARBA00005594"/>
    </source>
</evidence>
<keyword evidence="20" id="KW-1185">Reference proteome</keyword>
<keyword evidence="15" id="KW-0808">Transferase</keyword>
<keyword evidence="11" id="KW-0539">Nucleus</keyword>
<dbReference type="FunFam" id="3.40.50.620:FF:000119">
    <property type="entry name" value="Putative valine--tRNA ligase-like"/>
    <property type="match status" value="1"/>
</dbReference>
<dbReference type="WBParaSite" id="BPAG_0000997501-mRNA-1">
    <property type="protein sequence ID" value="BPAG_0000997501-mRNA-1"/>
    <property type="gene ID" value="BPAG_0000997501"/>
</dbReference>
<dbReference type="FunFam" id="3.40.50.620:FF:000020">
    <property type="entry name" value="Valine--tRNA ligase, mitochondrial"/>
    <property type="match status" value="1"/>
</dbReference>
<proteinExistence type="inferred from homology"/>
<protein>
    <recommendedName>
        <fullName evidence="5">Cap-specific mRNA (nucleoside-2'-O-)-methyltransferase 2</fullName>
        <ecNumber evidence="3">2.1.1.296</ecNumber>
        <ecNumber evidence="4">6.1.1.9</ecNumber>
    </recommendedName>
    <alternativeName>
        <fullName evidence="12">Valyl-tRNA synthetase</fullName>
    </alternativeName>
</protein>
<dbReference type="PANTHER" id="PTHR11946">
    <property type="entry name" value="VALYL-TRNA SYNTHETASES"/>
    <property type="match status" value="1"/>
</dbReference>
<dbReference type="PROSITE" id="PS00178">
    <property type="entry name" value="AA_TRNA_LIGASE_I"/>
    <property type="match status" value="1"/>
</dbReference>
<dbReference type="PRINTS" id="PR00986">
    <property type="entry name" value="TRNASYNTHVAL"/>
</dbReference>
<comment type="similarity">
    <text evidence="2">Belongs to the class-I aminoacyl-tRNA synthetase family.</text>
</comment>
<evidence type="ECO:0000259" key="18">
    <source>
        <dbReference type="PROSITE" id="PS51614"/>
    </source>
</evidence>
<dbReference type="Proteomes" id="UP000278627">
    <property type="component" value="Unassembled WGS sequence"/>
</dbReference>
<dbReference type="SMART" id="SM00298">
    <property type="entry name" value="CHROMO"/>
    <property type="match status" value="1"/>
</dbReference>
<dbReference type="STRING" id="6280.A0A0N4TNB6"/>
<dbReference type="Pfam" id="PF00133">
    <property type="entry name" value="tRNA-synt_1"/>
    <property type="match status" value="1"/>
</dbReference>
<dbReference type="CDD" id="cd00024">
    <property type="entry name" value="CD_CSD"/>
    <property type="match status" value="1"/>
</dbReference>
<dbReference type="InterPro" id="IPR009080">
    <property type="entry name" value="tRNAsynth_Ia_anticodon-bd"/>
</dbReference>
<feature type="region of interest" description="Disordered" evidence="16">
    <location>
        <begin position="145"/>
        <end position="173"/>
    </location>
</feature>
<dbReference type="InterPro" id="IPR013155">
    <property type="entry name" value="M/V/L/I-tRNA-synth_anticd-bd"/>
</dbReference>
<dbReference type="PROSITE" id="PS00598">
    <property type="entry name" value="CHROMO_1"/>
    <property type="match status" value="1"/>
</dbReference>
<dbReference type="CDD" id="cd07962">
    <property type="entry name" value="Anticodon_Ia_Val"/>
    <property type="match status" value="1"/>
</dbReference>
<evidence type="ECO:0000313" key="21">
    <source>
        <dbReference type="WBParaSite" id="BPAG_0000997501-mRNA-1"/>
    </source>
</evidence>
<dbReference type="GO" id="GO:0002161">
    <property type="term" value="F:aminoacyl-tRNA deacylase activity"/>
    <property type="evidence" value="ECO:0007669"/>
    <property type="project" value="InterPro"/>
</dbReference>
<dbReference type="PANTHER" id="PTHR11946:SF109">
    <property type="entry name" value="VALINE--TRNA LIGASE"/>
    <property type="match status" value="1"/>
</dbReference>
<dbReference type="Pfam" id="PF08264">
    <property type="entry name" value="Anticodon_1"/>
    <property type="match status" value="1"/>
</dbReference>
<dbReference type="InterPro" id="IPR023780">
    <property type="entry name" value="Chromo_domain"/>
</dbReference>
<feature type="region of interest" description="Disordered" evidence="16">
    <location>
        <begin position="228"/>
        <end position="262"/>
    </location>
</feature>
<sequence length="2068" mass="237114">MWAMNKIRVESTVRLLRKLNMTKVGVEKDDGANDLRLTNQTVVAPENLLVELLESDRAVQAEYFLEAYSSEKGRITNSASAVVGNGCESSDNRDETIGNDNEMEQHKLKISDVSKKAEAISTAMNKEEKNDGDGIDENEEGIAVTGHNEKNGNSENNSAVGVDSDVEKDRDSEDDEYVVEKILDKRYNRRKKRIEYLIKWAGYDSESENTWESAENCESAPDAIREYEESQKKNTTKYPLRSRPIKEESGSNDNREKLSKSIKRKTDEFKEELFSEESSDNGSEEIASKRTKVDCILGVKKEHNEILAVVRFENGHHDVISTRVLASKCPKLRLMSNIIETRTNQTSNDLTSANPKTTKELKKEAAKAAKIAKFHEKVKKMEVQACQAKQMQRFQTVETKKREVCEYTANTKPGEKKNTIIDLPNAYSPRYVEAAWYEWWQKSGFFRPEYKCDLSKPNPKGIFTVVIPPPNVTGTLHLGHALATSVEDAVCRWHRMKGKTVLFNPGCDHAGIATQVVVEKRLKRELGLTRHDLGRERFVEEVWKWKNEKGEVIYNQLRKMGAGVDWDRACFMMDPKITRAVTHAFIVMHEKGIIYRSNRLVNWCCVLRSAISDIEVDKVELNGRTFLSVPGYLRKIEFGTLTSFAYPIENSDEEVVVATTRVETMLGDTAIAVHPKDNRYKHLIGKNCLHPFLQRKLPIIADSFVDMEFATGIVKITPAHDHNDYEVGLRHNLPFITCFTDDGNMSEQCGEFKNMKRFDARDAVLEALKKKGLFRGQSDNPMVVPLCSRSKDIVEPILKSQWYVKCDQMAQRAIEAVEEGHLKIIPDFHAVTWRKWLENIRDWCISRQLWWGHRIPAYFVTVDDPKVSAGTSDNNDYWVSAHNEAEALEKAARKFDVSEEKVSVKRDEDVLDTWFSSGMWPFEVFGWPEKTADLDKFFPSTLLETGHDILFFWVARMVFMSQELTGKLPFQEVYLHAMIRDAHGRKMSKSLGNVIDPLNVIYGASLTQLTKILESGNLDPKELKRAKEGQAHDYPNGIPECGTDALRFALLNYTSQCRDINLDVLRIQGYRFFCNKIWQASRFTLMQLRNNFAPAEKFVLPEESSTLDRWILSRLSYAVESSNSGMSSYQFNRVTTTLYNFWLYEFCDIYIEGCKPVLAGSGNPNGAEIVRKVLFECVETGLRLLSPFMPFITEELWQRLPSRISREESESICVVAYPEAKQVCALYAFRDETLENRVAHAMHIVKAVRSLRSDYGLTAKMKTEREFHLDSSSRIFMFRCHWFAKLTISVYIAFENSSEVIEMEDLVSLLTADKVGQLPPDTVQLVVSATCKISLPLEGIINVPKEIAKLTDKEEKVIAQLQKLDETLSSPAYNKVPLGIRNNNVEKMDVMKYIEILKQSSSTLRMAEIEQLKSIYGQVVVSLFSKHMRLKPLPTDESSNTETNEELMSQLWDLSNCLNELRKTIPSDHIDDWRRHTSFTHPLRSFIRKHAKSAYSTEYSTQAFFKFYEILVRFSHLCFPCSDAKHIIRYNVFLGKQGVENLTGSLNLNPHYEWNSPFDMFLDDELITSTSSNWLFGPDNSGDILKWTNEYINDIAKKVGKFSLITADGSVYCQDNPAEQERIIFPLLQKEIDISLSLLQTNGTFIVKMYTAFLNDTVTLLNRLLMCFHEVHVIKPSCSKPGNSEVYLLCASYTPCEQHKEGIELFTSYRKILLECSKFFVEHQMQMIWFNIATFGKIGNDLKKFIEQKKIQAAGIYEQMMTTSNFEKFAAELFSSSFTLLKRPNPWKFSKFGGFIEGLRNITTEEAHILIENMMICDFMNGNNVAAEQKFDISLCWMCDSCQWAGDFCTNKCSLEEILKIGDAPSETNIKHTLFLEPKILALLKCASLEILDICSIVSSSAVNVSLERQEMMLQRNSELEISSSILRSQFDWISILEEMFFHASNYQDLKVQIKIPFSSLMLTRFTVSFMAFCCLCYESVVLLCPDENSQLPSNQLICCSARKDVDRCAQLLRYLSVIRARLLDVIQDGSRIYRFVPECQFRCEHFYASILRYNSFIARRMFTKCKF</sequence>
<dbReference type="InterPro" id="IPR000953">
    <property type="entry name" value="Chromo/chromo_shadow_dom"/>
</dbReference>
<dbReference type="GO" id="GO:0006438">
    <property type="term" value="P:valyl-tRNA aminoacylation"/>
    <property type="evidence" value="ECO:0007669"/>
    <property type="project" value="InterPro"/>
</dbReference>
<dbReference type="PROSITE" id="PS51614">
    <property type="entry name" value="SAM_MT_ADRIFT"/>
    <property type="match status" value="1"/>
</dbReference>
<dbReference type="GO" id="GO:0032259">
    <property type="term" value="P:methylation"/>
    <property type="evidence" value="ECO:0007669"/>
    <property type="project" value="UniProtKB-KW"/>
</dbReference>
<dbReference type="Gene3D" id="3.90.740.10">
    <property type="entry name" value="Valyl/Leucyl/Isoleucyl-tRNA synthetase, editing domain"/>
    <property type="match status" value="1"/>
</dbReference>
<dbReference type="Pfam" id="PF01728">
    <property type="entry name" value="FtsJ"/>
    <property type="match status" value="1"/>
</dbReference>
<comment type="catalytic activity">
    <reaction evidence="13">
        <text>tRNA(Val) + L-valine + ATP = L-valyl-tRNA(Val) + AMP + diphosphate</text>
        <dbReference type="Rhea" id="RHEA:10704"/>
        <dbReference type="Rhea" id="RHEA-COMP:9672"/>
        <dbReference type="Rhea" id="RHEA-COMP:9708"/>
        <dbReference type="ChEBI" id="CHEBI:30616"/>
        <dbReference type="ChEBI" id="CHEBI:33019"/>
        <dbReference type="ChEBI" id="CHEBI:57762"/>
        <dbReference type="ChEBI" id="CHEBI:78442"/>
        <dbReference type="ChEBI" id="CHEBI:78537"/>
        <dbReference type="ChEBI" id="CHEBI:456215"/>
        <dbReference type="EC" id="6.1.1.9"/>
    </reaction>
</comment>
<dbReference type="Pfam" id="PF00385">
    <property type="entry name" value="Chromo"/>
    <property type="match status" value="1"/>
</dbReference>
<dbReference type="GO" id="GO:0005524">
    <property type="term" value="F:ATP binding"/>
    <property type="evidence" value="ECO:0007669"/>
    <property type="project" value="UniProtKB-KW"/>
</dbReference>
<comment type="caution">
    <text evidence="15">Lacks conserved residue(s) required for the propagation of feature annotation.</text>
</comment>
<dbReference type="InterPro" id="IPR025807">
    <property type="entry name" value="Adrift-typ_MeTrfase"/>
</dbReference>
<dbReference type="Gene3D" id="1.10.730.10">
    <property type="entry name" value="Isoleucyl-tRNA Synthetase, Domain 1"/>
    <property type="match status" value="1"/>
</dbReference>
<dbReference type="GO" id="GO:0005634">
    <property type="term" value="C:nucleus"/>
    <property type="evidence" value="ECO:0007669"/>
    <property type="project" value="UniProtKB-SubCell"/>
</dbReference>
<dbReference type="SUPFAM" id="SSF54160">
    <property type="entry name" value="Chromo domain-like"/>
    <property type="match status" value="1"/>
</dbReference>
<keyword evidence="15" id="KW-0489">Methyltransferase</keyword>
<dbReference type="GO" id="GO:0004832">
    <property type="term" value="F:valine-tRNA ligase activity"/>
    <property type="evidence" value="ECO:0007669"/>
    <property type="project" value="UniProtKB-EC"/>
</dbReference>
<dbReference type="InterPro" id="IPR009008">
    <property type="entry name" value="Val/Leu/Ile-tRNA-synth_edit"/>
</dbReference>
<gene>
    <name evidence="19" type="ORF">BPAG_LOCUS9937</name>
</gene>
<dbReference type="FunFam" id="1.10.730.10:FF:000009">
    <property type="entry name" value="Valine--tRNA ligase, mitochondrial"/>
    <property type="match status" value="1"/>
</dbReference>
<dbReference type="InterPro" id="IPR002877">
    <property type="entry name" value="RNA_MeTrfase_FtsJ_dom"/>
</dbReference>
<keyword evidence="9" id="KW-0648">Protein biosynthesis</keyword>
<dbReference type="GO" id="GO:0005829">
    <property type="term" value="C:cytosol"/>
    <property type="evidence" value="ECO:0007669"/>
    <property type="project" value="TreeGrafter"/>
</dbReference>
<dbReference type="GO" id="GO:0120550">
    <property type="term" value="F:methyltransferase cap2 activity"/>
    <property type="evidence" value="ECO:0007669"/>
    <property type="project" value="UniProtKB-EC"/>
</dbReference>
<dbReference type="FunFam" id="3.90.740.10:FF:000005">
    <property type="entry name" value="Valine--tRNA ligase, mitochondrial"/>
    <property type="match status" value="1"/>
</dbReference>
<evidence type="ECO:0000256" key="6">
    <source>
        <dbReference type="ARBA" id="ARBA00022598"/>
    </source>
</evidence>
<keyword evidence="7" id="KW-0547">Nucleotide-binding</keyword>
<organism evidence="21">
    <name type="scientific">Brugia pahangi</name>
    <name type="common">Filarial nematode worm</name>
    <dbReference type="NCBI Taxonomy" id="6280"/>
    <lineage>
        <taxon>Eukaryota</taxon>
        <taxon>Metazoa</taxon>
        <taxon>Ecdysozoa</taxon>
        <taxon>Nematoda</taxon>
        <taxon>Chromadorea</taxon>
        <taxon>Rhabditida</taxon>
        <taxon>Spirurina</taxon>
        <taxon>Spiruromorpha</taxon>
        <taxon>Filarioidea</taxon>
        <taxon>Onchocercidae</taxon>
        <taxon>Brugia</taxon>
    </lineage>
</organism>
<evidence type="ECO:0000256" key="11">
    <source>
        <dbReference type="ARBA" id="ARBA00023242"/>
    </source>
</evidence>
<evidence type="ECO:0000256" key="3">
    <source>
        <dbReference type="ARBA" id="ARBA00012770"/>
    </source>
</evidence>
<reference evidence="21" key="1">
    <citation type="submission" date="2016-04" db="UniProtKB">
        <authorList>
            <consortium name="WormBaseParasite"/>
        </authorList>
    </citation>
    <scope>IDENTIFICATION</scope>
</reference>
<feature type="compositionally biased region" description="Basic and acidic residues" evidence="16">
    <location>
        <begin position="244"/>
        <end position="262"/>
    </location>
</feature>
<evidence type="ECO:0000256" key="16">
    <source>
        <dbReference type="SAM" id="MobiDB-lite"/>
    </source>
</evidence>
<evidence type="ECO:0000256" key="1">
    <source>
        <dbReference type="ARBA" id="ARBA00004123"/>
    </source>
</evidence>
<dbReference type="NCBIfam" id="NF004349">
    <property type="entry name" value="PRK05729.1"/>
    <property type="match status" value="1"/>
</dbReference>
<evidence type="ECO:0000256" key="15">
    <source>
        <dbReference type="PROSITE-ProRule" id="PRU00946"/>
    </source>
</evidence>
<evidence type="ECO:0000256" key="10">
    <source>
        <dbReference type="ARBA" id="ARBA00023146"/>
    </source>
</evidence>
<comment type="subcellular location">
    <subcellularLocation>
        <location evidence="1">Nucleus</location>
    </subcellularLocation>
</comment>
<dbReference type="InterPro" id="IPR002300">
    <property type="entry name" value="aa-tRNA-synth_Ia"/>
</dbReference>
<dbReference type="InterPro" id="IPR001412">
    <property type="entry name" value="aa-tRNA-synth_I_CS"/>
</dbReference>
<evidence type="ECO:0000256" key="5">
    <source>
        <dbReference type="ARBA" id="ARBA00021134"/>
    </source>
</evidence>
<feature type="domain" description="Adrift-type SAM-dependent 2'-O-MTase" evidence="18">
    <location>
        <begin position="1548"/>
        <end position="1695"/>
    </location>
</feature>
<dbReference type="SUPFAM" id="SSF53335">
    <property type="entry name" value="S-adenosyl-L-methionine-dependent methyltransferases"/>
    <property type="match status" value="1"/>
</dbReference>
<evidence type="ECO:0000256" key="12">
    <source>
        <dbReference type="ARBA" id="ARBA00029936"/>
    </source>
</evidence>
<dbReference type="InterPro" id="IPR029063">
    <property type="entry name" value="SAM-dependent_MTases_sf"/>
</dbReference>
<evidence type="ECO:0000256" key="4">
    <source>
        <dbReference type="ARBA" id="ARBA00013169"/>
    </source>
</evidence>
<dbReference type="InterPro" id="IPR033705">
    <property type="entry name" value="Anticodon_Ia_Val"/>
</dbReference>
<name>A0A0N4TNB6_BRUPA</name>
<dbReference type="EC" id="6.1.1.9" evidence="4"/>
<comment type="catalytic activity">
    <reaction evidence="14">
        <text>a 5'-end (N(7)-methyl 5'-triphosphoguanosine)-(2'-O-methyl-ribonucleoside)-(ribonucleotide) in mRNA + S-adenosyl-L-methionine = a 5'-end (N(7)-methyl 5'-triphosphoguanosine)-(2'-O-methyl-ribonucleoside)-(2'-O-methyl-ribonucleotide) in mRNA + S-adenosyl-L-homocysteine + H(+)</text>
        <dbReference type="Rhea" id="RHEA:67024"/>
        <dbReference type="Rhea" id="RHEA-COMP:17169"/>
        <dbReference type="Rhea" id="RHEA-COMP:17170"/>
        <dbReference type="ChEBI" id="CHEBI:15378"/>
        <dbReference type="ChEBI" id="CHEBI:57856"/>
        <dbReference type="ChEBI" id="CHEBI:59789"/>
        <dbReference type="ChEBI" id="CHEBI:167612"/>
        <dbReference type="ChEBI" id="CHEBI:167614"/>
        <dbReference type="EC" id="2.1.1.296"/>
    </reaction>
</comment>
<feature type="active site" description="Proton acceptor" evidence="15">
    <location>
        <position position="1648"/>
    </location>
</feature>
<keyword evidence="8" id="KW-0067">ATP-binding</keyword>
<dbReference type="SUPFAM" id="SSF50677">
    <property type="entry name" value="ValRS/IleRS/LeuRS editing domain"/>
    <property type="match status" value="1"/>
</dbReference>
<dbReference type="EMBL" id="UZAD01013170">
    <property type="protein sequence ID" value="VDN91123.1"/>
    <property type="molecule type" value="Genomic_DNA"/>
</dbReference>
<dbReference type="InterPro" id="IPR002303">
    <property type="entry name" value="Valyl-tRNA_ligase"/>
</dbReference>
<keyword evidence="10" id="KW-0030">Aminoacyl-tRNA synthetase</keyword>
<evidence type="ECO:0000313" key="19">
    <source>
        <dbReference type="EMBL" id="VDN91123.1"/>
    </source>
</evidence>
<dbReference type="HAMAP" id="MF_02004">
    <property type="entry name" value="Val_tRNA_synth_type1"/>
    <property type="match status" value="1"/>
</dbReference>
<dbReference type="InterPro" id="IPR014729">
    <property type="entry name" value="Rossmann-like_a/b/a_fold"/>
</dbReference>
<dbReference type="SUPFAM" id="SSF52374">
    <property type="entry name" value="Nucleotidylyl transferase"/>
    <property type="match status" value="1"/>
</dbReference>
<dbReference type="Gene3D" id="3.40.50.620">
    <property type="entry name" value="HUPs"/>
    <property type="match status" value="2"/>
</dbReference>
<dbReference type="Gene3D" id="3.40.50.12760">
    <property type="match status" value="1"/>
</dbReference>
<evidence type="ECO:0000313" key="20">
    <source>
        <dbReference type="Proteomes" id="UP000278627"/>
    </source>
</evidence>
<reference evidence="19 20" key="2">
    <citation type="submission" date="2018-11" db="EMBL/GenBank/DDBJ databases">
        <authorList>
            <consortium name="Pathogen Informatics"/>
        </authorList>
    </citation>
    <scope>NUCLEOTIDE SEQUENCE [LARGE SCALE GENOMIC DNA]</scope>
</reference>
<dbReference type="CDD" id="cd00817">
    <property type="entry name" value="ValRS_core"/>
    <property type="match status" value="1"/>
</dbReference>
<dbReference type="PROSITE" id="PS50013">
    <property type="entry name" value="CHROMO_2"/>
    <property type="match status" value="1"/>
</dbReference>